<evidence type="ECO:0000256" key="1">
    <source>
        <dbReference type="ARBA" id="ARBA00004496"/>
    </source>
</evidence>
<feature type="binding site" evidence="14">
    <location>
        <position position="54"/>
    </location>
    <ligand>
        <name>ATP</name>
        <dbReference type="ChEBI" id="CHEBI:30616"/>
    </ligand>
</feature>
<evidence type="ECO:0000256" key="2">
    <source>
        <dbReference type="ARBA" id="ARBA00007663"/>
    </source>
</evidence>
<dbReference type="RefSeq" id="WP_173225778.1">
    <property type="nucleotide sequence ID" value="NZ_CP048104.1"/>
</dbReference>
<feature type="binding site" evidence="14">
    <location>
        <position position="58"/>
    </location>
    <ligand>
        <name>ATP</name>
        <dbReference type="ChEBI" id="CHEBI:30616"/>
    </ligand>
</feature>
<evidence type="ECO:0000256" key="3">
    <source>
        <dbReference type="ARBA" id="ARBA00012584"/>
    </source>
</evidence>
<dbReference type="PIRSF" id="PIRSF004930">
    <property type="entry name" value="Tln_factor_SUA5"/>
    <property type="match status" value="1"/>
</dbReference>
<evidence type="ECO:0000256" key="4">
    <source>
        <dbReference type="ARBA" id="ARBA00015492"/>
    </source>
</evidence>
<keyword evidence="8 13" id="KW-0548">Nucleotidyltransferase</keyword>
<comment type="subcellular location">
    <subcellularLocation>
        <location evidence="1 13">Cytoplasm</location>
    </subcellularLocation>
</comment>
<feature type="binding site" evidence="14">
    <location>
        <position position="31"/>
    </location>
    <ligand>
        <name>L-threonine</name>
        <dbReference type="ChEBI" id="CHEBI:57926"/>
    </ligand>
</feature>
<keyword evidence="9 13" id="KW-0547">Nucleotide-binding</keyword>
<dbReference type="Gene3D" id="3.40.50.11030">
    <property type="entry name" value="Threonylcarbamoyl-AMP synthase, C-terminal domain"/>
    <property type="match status" value="1"/>
</dbReference>
<gene>
    <name evidence="16" type="ORF">GXN76_15575</name>
</gene>
<dbReference type="GO" id="GO:0003725">
    <property type="term" value="F:double-stranded RNA binding"/>
    <property type="evidence" value="ECO:0007669"/>
    <property type="project" value="UniProtKB-UniRule"/>
</dbReference>
<dbReference type="Gene3D" id="3.90.870.10">
    <property type="entry name" value="DHBP synthase"/>
    <property type="match status" value="1"/>
</dbReference>
<evidence type="ECO:0000256" key="9">
    <source>
        <dbReference type="ARBA" id="ARBA00022741"/>
    </source>
</evidence>
<keyword evidence="5 13" id="KW-0963">Cytoplasm</keyword>
<dbReference type="InterPro" id="IPR010923">
    <property type="entry name" value="T(6)A37_SUA5"/>
</dbReference>
<feature type="binding site" evidence="14">
    <location>
        <position position="230"/>
    </location>
    <ligand>
        <name>ATP</name>
        <dbReference type="ChEBI" id="CHEBI:30616"/>
    </ligand>
</feature>
<keyword evidence="10 13" id="KW-0067">ATP-binding</keyword>
<feature type="domain" description="YrdC-like" evidence="15">
    <location>
        <begin position="9"/>
        <end position="195"/>
    </location>
</feature>
<comment type="catalytic activity">
    <reaction evidence="12 13">
        <text>L-threonine + hydrogencarbonate + ATP = L-threonylcarbamoyladenylate + diphosphate + H2O</text>
        <dbReference type="Rhea" id="RHEA:36407"/>
        <dbReference type="ChEBI" id="CHEBI:15377"/>
        <dbReference type="ChEBI" id="CHEBI:17544"/>
        <dbReference type="ChEBI" id="CHEBI:30616"/>
        <dbReference type="ChEBI" id="CHEBI:33019"/>
        <dbReference type="ChEBI" id="CHEBI:57926"/>
        <dbReference type="ChEBI" id="CHEBI:73682"/>
        <dbReference type="EC" id="2.7.7.87"/>
    </reaction>
</comment>
<dbReference type="GO" id="GO:0005737">
    <property type="term" value="C:cytoplasm"/>
    <property type="evidence" value="ECO:0007669"/>
    <property type="project" value="UniProtKB-SubCell"/>
</dbReference>
<protein>
    <recommendedName>
        <fullName evidence="4 13">Threonylcarbamoyl-AMP synthase</fullName>
        <shortName evidence="13">TC-AMP synthase</shortName>
        <ecNumber evidence="3 13">2.7.7.87</ecNumber>
    </recommendedName>
    <alternativeName>
        <fullName evidence="11 13">L-threonylcarbamoyladenylate synthase</fullName>
    </alternativeName>
</protein>
<feature type="binding site" evidence="14">
    <location>
        <position position="117"/>
    </location>
    <ligand>
        <name>L-threonine</name>
        <dbReference type="ChEBI" id="CHEBI:57926"/>
    </ligand>
</feature>
<evidence type="ECO:0000256" key="7">
    <source>
        <dbReference type="ARBA" id="ARBA00022694"/>
    </source>
</evidence>
<keyword evidence="7 13" id="KW-0819">tRNA processing</keyword>
<feature type="binding site" evidence="14">
    <location>
        <position position="139"/>
    </location>
    <ligand>
        <name>ATP</name>
        <dbReference type="ChEBI" id="CHEBI:30616"/>
    </ligand>
</feature>
<feature type="binding site" evidence="14">
    <location>
        <position position="63"/>
    </location>
    <ligand>
        <name>ATP</name>
        <dbReference type="ChEBI" id="CHEBI:30616"/>
    </ligand>
</feature>
<dbReference type="GO" id="GO:0005524">
    <property type="term" value="F:ATP binding"/>
    <property type="evidence" value="ECO:0007669"/>
    <property type="project" value="UniProtKB-UniRule"/>
</dbReference>
<evidence type="ECO:0000256" key="5">
    <source>
        <dbReference type="ARBA" id="ARBA00022490"/>
    </source>
</evidence>
<organism evidence="16 17">
    <name type="scientific">Kroppenstedtia pulmonis</name>
    <dbReference type="NCBI Taxonomy" id="1380685"/>
    <lineage>
        <taxon>Bacteria</taxon>
        <taxon>Bacillati</taxon>
        <taxon>Bacillota</taxon>
        <taxon>Bacilli</taxon>
        <taxon>Bacillales</taxon>
        <taxon>Thermoactinomycetaceae</taxon>
        <taxon>Kroppenstedtia</taxon>
    </lineage>
</organism>
<feature type="binding site" evidence="14">
    <location>
        <position position="191"/>
    </location>
    <ligand>
        <name>ATP</name>
        <dbReference type="ChEBI" id="CHEBI:30616"/>
    </ligand>
</feature>
<accession>A0A7D4C9J6</accession>
<dbReference type="FunFam" id="3.90.870.10:FF:000008">
    <property type="entry name" value="Threonylcarbamoyl-AMP synthase"/>
    <property type="match status" value="1"/>
</dbReference>
<feature type="binding site" evidence="14">
    <location>
        <position position="137"/>
    </location>
    <ligand>
        <name>L-threonine</name>
        <dbReference type="ChEBI" id="CHEBI:57926"/>
    </ligand>
</feature>
<proteinExistence type="inferred from homology"/>
<evidence type="ECO:0000256" key="8">
    <source>
        <dbReference type="ARBA" id="ARBA00022695"/>
    </source>
</evidence>
<dbReference type="Pfam" id="PF03481">
    <property type="entry name" value="Sua5_C"/>
    <property type="match status" value="1"/>
</dbReference>
<dbReference type="KEGG" id="kpul:GXN76_15575"/>
<dbReference type="Pfam" id="PF01300">
    <property type="entry name" value="Sua5_yciO_yrdC"/>
    <property type="match status" value="1"/>
</dbReference>
<keyword evidence="17" id="KW-1185">Reference proteome</keyword>
<evidence type="ECO:0000313" key="16">
    <source>
        <dbReference type="EMBL" id="QKG86096.1"/>
    </source>
</evidence>
<feature type="binding site" evidence="14">
    <location>
        <position position="177"/>
    </location>
    <ligand>
        <name>L-threonine</name>
        <dbReference type="ChEBI" id="CHEBI:57926"/>
    </ligand>
</feature>
<evidence type="ECO:0000256" key="10">
    <source>
        <dbReference type="ARBA" id="ARBA00022840"/>
    </source>
</evidence>
<dbReference type="Proteomes" id="UP000503088">
    <property type="component" value="Chromosome"/>
</dbReference>
<dbReference type="PROSITE" id="PS51163">
    <property type="entry name" value="YRDC"/>
    <property type="match status" value="1"/>
</dbReference>
<evidence type="ECO:0000259" key="15">
    <source>
        <dbReference type="PROSITE" id="PS51163"/>
    </source>
</evidence>
<dbReference type="GO" id="GO:0006450">
    <property type="term" value="P:regulation of translational fidelity"/>
    <property type="evidence" value="ECO:0007669"/>
    <property type="project" value="TreeGrafter"/>
</dbReference>
<dbReference type="PANTHER" id="PTHR17490">
    <property type="entry name" value="SUA5"/>
    <property type="match status" value="1"/>
</dbReference>
<evidence type="ECO:0000313" key="17">
    <source>
        <dbReference type="Proteomes" id="UP000503088"/>
    </source>
</evidence>
<dbReference type="GO" id="GO:0061710">
    <property type="term" value="F:L-threonylcarbamoyladenylate synthase"/>
    <property type="evidence" value="ECO:0007669"/>
    <property type="project" value="UniProtKB-EC"/>
</dbReference>
<dbReference type="EC" id="2.7.7.87" evidence="3 13"/>
<comment type="similarity">
    <text evidence="2 13">Belongs to the SUA5 family.</text>
</comment>
<dbReference type="NCBIfam" id="TIGR00057">
    <property type="entry name" value="L-threonylcarbamoyladenylate synthase"/>
    <property type="match status" value="1"/>
</dbReference>
<reference evidence="16 17" key="1">
    <citation type="submission" date="2020-01" db="EMBL/GenBank/DDBJ databases">
        <authorList>
            <person name="Gulvik C.A."/>
            <person name="Batra D.G."/>
        </authorList>
    </citation>
    <scope>NUCLEOTIDE SEQUENCE [LARGE SCALE GENOMIC DNA]</scope>
    <source>
        <strain evidence="16 17">W9323</strain>
    </source>
</reference>
<dbReference type="InterPro" id="IPR006070">
    <property type="entry name" value="Sua5-like_dom"/>
</dbReference>
<dbReference type="GO" id="GO:0000049">
    <property type="term" value="F:tRNA binding"/>
    <property type="evidence" value="ECO:0007669"/>
    <property type="project" value="TreeGrafter"/>
</dbReference>
<dbReference type="AlphaFoldDB" id="A0A7D4C9J6"/>
<feature type="binding site" evidence="14">
    <location>
        <position position="147"/>
    </location>
    <ligand>
        <name>ATP</name>
        <dbReference type="ChEBI" id="CHEBI:30616"/>
    </ligand>
</feature>
<sequence length="341" mass="36975">MDTPSLLHHPGIQRAAAMLKKGKVVAFPTETVYGLGGDATSEKAVDSIFEAKGRPSDNPLIVHIADTDQMKSLVREVPPIGKKLMNRFWPGPLTLILPQGDRVVPRVTAGLDTVGIRMPDHPVALALLKLAGVPVAAPSANLSGKPSPTKATHVWHDLAGRIDALIDGGATGVGVESTVLDISGEIPVLLRPGGITRTMLEEVLGPIQADQNMEQPVISPRSPGMKYRHYAPAGKMWLVIGEGMELKKKVQELADQGEKEGHQVAIMTTEEHRDFYRARWVLACGKYRQPETVAQGLYECLRQFDQLGADWIVAEGFPPVGLFHSVMNRLIKAAEGRVVHS</sequence>
<dbReference type="GO" id="GO:0008033">
    <property type="term" value="P:tRNA processing"/>
    <property type="evidence" value="ECO:0007669"/>
    <property type="project" value="UniProtKB-KW"/>
</dbReference>
<feature type="binding site" evidence="14">
    <location>
        <position position="113"/>
    </location>
    <ligand>
        <name>ATP</name>
        <dbReference type="ChEBI" id="CHEBI:30616"/>
    </ligand>
</feature>
<keyword evidence="6 13" id="KW-0808">Transferase</keyword>
<dbReference type="InterPro" id="IPR017945">
    <property type="entry name" value="DHBP_synth_RibB-like_a/b_dom"/>
</dbReference>
<dbReference type="InterPro" id="IPR005145">
    <property type="entry name" value="Sua5_C"/>
</dbReference>
<evidence type="ECO:0000256" key="12">
    <source>
        <dbReference type="ARBA" id="ARBA00048366"/>
    </source>
</evidence>
<name>A0A7D4C9J6_9BACL</name>
<dbReference type="EMBL" id="CP048104">
    <property type="protein sequence ID" value="QKG86096.1"/>
    <property type="molecule type" value="Genomic_DNA"/>
</dbReference>
<dbReference type="PANTHER" id="PTHR17490:SF16">
    <property type="entry name" value="THREONYLCARBAMOYL-AMP SYNTHASE"/>
    <property type="match status" value="1"/>
</dbReference>
<dbReference type="SUPFAM" id="SSF55821">
    <property type="entry name" value="YrdC/RibB"/>
    <property type="match status" value="1"/>
</dbReference>
<dbReference type="InterPro" id="IPR050156">
    <property type="entry name" value="TC-AMP_synthase_SUA5"/>
</dbReference>
<evidence type="ECO:0000256" key="13">
    <source>
        <dbReference type="PIRNR" id="PIRNR004930"/>
    </source>
</evidence>
<comment type="function">
    <text evidence="13">Required for the formation of a threonylcarbamoyl group on adenosine at position 37 (t(6)A37) in tRNAs that read codons beginning with adenine.</text>
</comment>
<evidence type="ECO:0000256" key="11">
    <source>
        <dbReference type="ARBA" id="ARBA00029774"/>
    </source>
</evidence>
<evidence type="ECO:0000256" key="14">
    <source>
        <dbReference type="PIRSR" id="PIRSR004930-1"/>
    </source>
</evidence>
<evidence type="ECO:0000256" key="6">
    <source>
        <dbReference type="ARBA" id="ARBA00022679"/>
    </source>
</evidence>
<dbReference type="InterPro" id="IPR038385">
    <property type="entry name" value="Sua5/YwlC_C"/>
</dbReference>